<protein>
    <submittedName>
        <fullName evidence="8">NADPH:quinone reductase</fullName>
    </submittedName>
</protein>
<proteinExistence type="predicted"/>
<evidence type="ECO:0000256" key="6">
    <source>
        <dbReference type="ARBA" id="ARBA00022990"/>
    </source>
</evidence>
<dbReference type="PANTHER" id="PTHR44154">
    <property type="entry name" value="QUINONE OXIDOREDUCTASE"/>
    <property type="match status" value="1"/>
</dbReference>
<dbReference type="GO" id="GO:0008270">
    <property type="term" value="F:zinc ion binding"/>
    <property type="evidence" value="ECO:0007669"/>
    <property type="project" value="InterPro"/>
</dbReference>
<dbReference type="Gene3D" id="3.90.180.10">
    <property type="entry name" value="Medium-chain alcohol dehydrogenases, catalytic domain"/>
    <property type="match status" value="1"/>
</dbReference>
<dbReference type="Gene3D" id="3.40.50.720">
    <property type="entry name" value="NAD(P)-binding Rossmann-like Domain"/>
    <property type="match status" value="1"/>
</dbReference>
<evidence type="ECO:0000256" key="2">
    <source>
        <dbReference type="ARBA" id="ARBA00011881"/>
    </source>
</evidence>
<comment type="subunit">
    <text evidence="2">Homotetramer.</text>
</comment>
<reference evidence="8" key="1">
    <citation type="submission" date="2020-07" db="EMBL/GenBank/DDBJ databases">
        <title>Huge and variable diversity of episymbiotic CPR bacteria and DPANN archaea in groundwater ecosystems.</title>
        <authorList>
            <person name="He C.Y."/>
            <person name="Keren R."/>
            <person name="Whittaker M."/>
            <person name="Farag I.F."/>
            <person name="Doudna J."/>
            <person name="Cate J.H.D."/>
            <person name="Banfield J.F."/>
        </authorList>
    </citation>
    <scope>NUCLEOTIDE SEQUENCE</scope>
    <source>
        <strain evidence="8">NC_groundwater_763_Ag_S-0.2um_68_21</strain>
    </source>
</reference>
<dbReference type="InterPro" id="IPR013154">
    <property type="entry name" value="ADH-like_N"/>
</dbReference>
<dbReference type="InterPro" id="IPR011032">
    <property type="entry name" value="GroES-like_sf"/>
</dbReference>
<gene>
    <name evidence="8" type="ORF">HYZ11_05590</name>
</gene>
<dbReference type="PROSITE" id="PS01162">
    <property type="entry name" value="QOR_ZETA_CRYSTAL"/>
    <property type="match status" value="1"/>
</dbReference>
<dbReference type="InterPro" id="IPR013149">
    <property type="entry name" value="ADH-like_C"/>
</dbReference>
<dbReference type="Pfam" id="PF00107">
    <property type="entry name" value="ADH_zinc_N"/>
    <property type="match status" value="1"/>
</dbReference>
<evidence type="ECO:0000313" key="9">
    <source>
        <dbReference type="Proteomes" id="UP000782312"/>
    </source>
</evidence>
<dbReference type="GO" id="GO:0005737">
    <property type="term" value="C:cytoplasm"/>
    <property type="evidence" value="ECO:0007669"/>
    <property type="project" value="UniProtKB-SubCell"/>
</dbReference>
<dbReference type="Proteomes" id="UP000782312">
    <property type="component" value="Unassembled WGS sequence"/>
</dbReference>
<dbReference type="GO" id="GO:0016491">
    <property type="term" value="F:oxidoreductase activity"/>
    <property type="evidence" value="ECO:0007669"/>
    <property type="project" value="InterPro"/>
</dbReference>
<evidence type="ECO:0000259" key="7">
    <source>
        <dbReference type="SMART" id="SM00829"/>
    </source>
</evidence>
<dbReference type="PANTHER" id="PTHR44154:SF1">
    <property type="entry name" value="QUINONE OXIDOREDUCTASE"/>
    <property type="match status" value="1"/>
</dbReference>
<dbReference type="InterPro" id="IPR051603">
    <property type="entry name" value="Zinc-ADH_QOR/CCCR"/>
</dbReference>
<dbReference type="InterPro" id="IPR002364">
    <property type="entry name" value="Quin_OxRdtase/zeta-crystal_CS"/>
</dbReference>
<dbReference type="EMBL" id="JACPUR010000014">
    <property type="protein sequence ID" value="MBI3127057.1"/>
    <property type="molecule type" value="Genomic_DNA"/>
</dbReference>
<dbReference type="AlphaFoldDB" id="A0A932HXG3"/>
<accession>A0A932HXG3</accession>
<dbReference type="CDD" id="cd08253">
    <property type="entry name" value="zeta_crystallin"/>
    <property type="match status" value="1"/>
</dbReference>
<keyword evidence="5" id="KW-0694">RNA-binding</keyword>
<feature type="domain" description="Enoyl reductase (ER)" evidence="7">
    <location>
        <begin position="14"/>
        <end position="325"/>
    </location>
</feature>
<evidence type="ECO:0000256" key="4">
    <source>
        <dbReference type="ARBA" id="ARBA00022857"/>
    </source>
</evidence>
<organism evidence="8 9">
    <name type="scientific">Tectimicrobiota bacterium</name>
    <dbReference type="NCBI Taxonomy" id="2528274"/>
    <lineage>
        <taxon>Bacteria</taxon>
        <taxon>Pseudomonadati</taxon>
        <taxon>Nitrospinota/Tectimicrobiota group</taxon>
        <taxon>Candidatus Tectimicrobiota</taxon>
    </lineage>
</organism>
<dbReference type="SMART" id="SM00829">
    <property type="entry name" value="PKS_ER"/>
    <property type="match status" value="1"/>
</dbReference>
<dbReference type="InterPro" id="IPR020843">
    <property type="entry name" value="ER"/>
</dbReference>
<evidence type="ECO:0000256" key="3">
    <source>
        <dbReference type="ARBA" id="ARBA00022490"/>
    </source>
</evidence>
<keyword evidence="3" id="KW-0963">Cytoplasm</keyword>
<dbReference type="GO" id="GO:0003723">
    <property type="term" value="F:RNA binding"/>
    <property type="evidence" value="ECO:0007669"/>
    <property type="project" value="UniProtKB-KW"/>
</dbReference>
<comment type="caution">
    <text evidence="8">The sequence shown here is derived from an EMBL/GenBank/DDBJ whole genome shotgun (WGS) entry which is preliminary data.</text>
</comment>
<name>A0A932HXG3_UNCTE</name>
<comment type="subcellular location">
    <subcellularLocation>
        <location evidence="1">Cytoplasm</location>
    </subcellularLocation>
</comment>
<dbReference type="SUPFAM" id="SSF51735">
    <property type="entry name" value="NAD(P)-binding Rossmann-fold domains"/>
    <property type="match status" value="1"/>
</dbReference>
<evidence type="ECO:0000313" key="8">
    <source>
        <dbReference type="EMBL" id="MBI3127057.1"/>
    </source>
</evidence>
<dbReference type="InterPro" id="IPR036291">
    <property type="entry name" value="NAD(P)-bd_dom_sf"/>
</dbReference>
<dbReference type="Pfam" id="PF08240">
    <property type="entry name" value="ADH_N"/>
    <property type="match status" value="1"/>
</dbReference>
<evidence type="ECO:0000256" key="1">
    <source>
        <dbReference type="ARBA" id="ARBA00004496"/>
    </source>
</evidence>
<dbReference type="SUPFAM" id="SSF50129">
    <property type="entry name" value="GroES-like"/>
    <property type="match status" value="1"/>
</dbReference>
<sequence length="327" mass="34747">MRAMRIHAYSDTLGEPLRLDEVPVPEPGPGELLVRVKAAGVNPIDLSIRRGLPNYVAGLRLPHLLGSECAGEVAALGKGVQGFKEGDRVFAYCPRREAYADYTLMEARSAARLPGSISFSDGAALPVAFQTAWHALVLQAQAGPGEAVLVQGGAGGVGIASIQLARALGCRVLTTVSSEEKAAFCRTHGAHETINYKKEDFAARCRELTGGRGADVIVELAACDNLDKDLDAIPAGGRVVLVGMGTGKGPMTTFRVSGVMGKNARVLGIAARNLEPHIPEVNRRLDALWEKSGFRVPVDQEMPLAKANECHELLRSGRFLGKLVLVP</sequence>
<keyword evidence="4" id="KW-0521">NADP</keyword>
<evidence type="ECO:0000256" key="5">
    <source>
        <dbReference type="ARBA" id="ARBA00022884"/>
    </source>
</evidence>
<keyword evidence="6" id="KW-0007">Acetylation</keyword>